<dbReference type="Gene3D" id="3.40.630.30">
    <property type="match status" value="1"/>
</dbReference>
<evidence type="ECO:0000259" key="12">
    <source>
        <dbReference type="PROSITE" id="PS51186"/>
    </source>
</evidence>
<dbReference type="InterPro" id="IPR016181">
    <property type="entry name" value="Acyl_CoA_acyltransferase"/>
</dbReference>
<evidence type="ECO:0000256" key="7">
    <source>
        <dbReference type="ARBA" id="ARBA00022679"/>
    </source>
</evidence>
<dbReference type="SUPFAM" id="SSF55729">
    <property type="entry name" value="Acyl-CoA N-acyltransferases (Nat)"/>
    <property type="match status" value="1"/>
</dbReference>
<dbReference type="GO" id="GO:0010485">
    <property type="term" value="F:histone H4 acetyltransferase activity"/>
    <property type="evidence" value="ECO:0007669"/>
    <property type="project" value="InterPro"/>
</dbReference>
<comment type="subcellular location">
    <subcellularLocation>
        <location evidence="2">Cytoplasm</location>
    </subcellularLocation>
    <subcellularLocation>
        <location evidence="1">Nucleus</location>
    </subcellularLocation>
</comment>
<dbReference type="AlphaFoldDB" id="A0A2A2L759"/>
<dbReference type="Pfam" id="PF00583">
    <property type="entry name" value="Acetyltransf_1"/>
    <property type="match status" value="1"/>
</dbReference>
<gene>
    <name evidence="13" type="ORF">WR25_22642</name>
</gene>
<dbReference type="STRING" id="2018661.A0A2A2L759"/>
<dbReference type="EMBL" id="LIAE01007094">
    <property type="protein sequence ID" value="PAV82009.1"/>
    <property type="molecule type" value="Genomic_DNA"/>
</dbReference>
<evidence type="ECO:0000256" key="9">
    <source>
        <dbReference type="ARBA" id="ARBA00023315"/>
    </source>
</evidence>
<comment type="caution">
    <text evidence="13">The sequence shown here is derived from an EMBL/GenBank/DDBJ whole genome shotgun (WGS) entry which is preliminary data.</text>
</comment>
<evidence type="ECO:0000256" key="1">
    <source>
        <dbReference type="ARBA" id="ARBA00004123"/>
    </source>
</evidence>
<dbReference type="OrthoDB" id="424551at2759"/>
<dbReference type="GO" id="GO:0043998">
    <property type="term" value="F:histone H2A acetyltransferase activity"/>
    <property type="evidence" value="ECO:0007669"/>
    <property type="project" value="InterPro"/>
</dbReference>
<organism evidence="13 14">
    <name type="scientific">Diploscapter pachys</name>
    <dbReference type="NCBI Taxonomy" id="2018661"/>
    <lineage>
        <taxon>Eukaryota</taxon>
        <taxon>Metazoa</taxon>
        <taxon>Ecdysozoa</taxon>
        <taxon>Nematoda</taxon>
        <taxon>Chromadorea</taxon>
        <taxon>Rhabditida</taxon>
        <taxon>Rhabditina</taxon>
        <taxon>Rhabditomorpha</taxon>
        <taxon>Rhabditoidea</taxon>
        <taxon>Rhabditidae</taxon>
        <taxon>Diploscapter</taxon>
    </lineage>
</organism>
<evidence type="ECO:0000256" key="2">
    <source>
        <dbReference type="ARBA" id="ARBA00004496"/>
    </source>
</evidence>
<keyword evidence="6" id="KW-0963">Cytoplasm</keyword>
<dbReference type="GO" id="GO:1990189">
    <property type="term" value="F:protein N-terminal-serine acetyltransferase activity"/>
    <property type="evidence" value="ECO:0007669"/>
    <property type="project" value="UniProtKB-EC"/>
</dbReference>
<dbReference type="Proteomes" id="UP000218231">
    <property type="component" value="Unassembled WGS sequence"/>
</dbReference>
<dbReference type="GO" id="GO:0005634">
    <property type="term" value="C:nucleus"/>
    <property type="evidence" value="ECO:0007669"/>
    <property type="project" value="UniProtKB-SubCell"/>
</dbReference>
<evidence type="ECO:0000313" key="13">
    <source>
        <dbReference type="EMBL" id="PAV82009.1"/>
    </source>
</evidence>
<keyword evidence="14" id="KW-1185">Reference proteome</keyword>
<accession>A0A2A2L759</accession>
<dbReference type="GO" id="GO:0005737">
    <property type="term" value="C:cytoplasm"/>
    <property type="evidence" value="ECO:0007669"/>
    <property type="project" value="UniProtKB-SubCell"/>
</dbReference>
<dbReference type="PROSITE" id="PS51186">
    <property type="entry name" value="GNAT"/>
    <property type="match status" value="1"/>
</dbReference>
<dbReference type="EC" id="2.3.1.257" evidence="4"/>
<protein>
    <recommendedName>
        <fullName evidence="5">N-alpha-acetyltransferase 40</fullName>
        <ecNumber evidence="4">2.3.1.257</ecNumber>
    </recommendedName>
</protein>
<keyword evidence="8" id="KW-0539">Nucleus</keyword>
<evidence type="ECO:0000313" key="14">
    <source>
        <dbReference type="Proteomes" id="UP000218231"/>
    </source>
</evidence>
<keyword evidence="9" id="KW-0012">Acyltransferase</keyword>
<evidence type="ECO:0000256" key="4">
    <source>
        <dbReference type="ARBA" id="ARBA00012950"/>
    </source>
</evidence>
<reference evidence="13 14" key="1">
    <citation type="journal article" date="2017" name="Curr. Biol.">
        <title>Genome architecture and evolution of a unichromosomal asexual nematode.</title>
        <authorList>
            <person name="Fradin H."/>
            <person name="Zegar C."/>
            <person name="Gutwein M."/>
            <person name="Lucas J."/>
            <person name="Kovtun M."/>
            <person name="Corcoran D."/>
            <person name="Baugh L.R."/>
            <person name="Kiontke K."/>
            <person name="Gunsalus K."/>
            <person name="Fitch D.H."/>
            <person name="Piano F."/>
        </authorList>
    </citation>
    <scope>NUCLEOTIDE SEQUENCE [LARGE SCALE GENOMIC DNA]</scope>
    <source>
        <strain evidence="13">PF1309</strain>
    </source>
</reference>
<dbReference type="InterPro" id="IPR000182">
    <property type="entry name" value="GNAT_dom"/>
</dbReference>
<comment type="catalytic activity">
    <reaction evidence="10">
        <text>N-terminal L-seryl-[histone H2A] + acetyl-CoA = N-terminal N(alpha)-acetyl-L-seryl-[histone H2A] + CoA + H(+)</text>
        <dbReference type="Rhea" id="RHEA:50600"/>
        <dbReference type="Rhea" id="RHEA-COMP:12742"/>
        <dbReference type="Rhea" id="RHEA-COMP:12744"/>
        <dbReference type="ChEBI" id="CHEBI:15378"/>
        <dbReference type="ChEBI" id="CHEBI:57287"/>
        <dbReference type="ChEBI" id="CHEBI:57288"/>
        <dbReference type="ChEBI" id="CHEBI:64738"/>
        <dbReference type="ChEBI" id="CHEBI:83690"/>
        <dbReference type="EC" id="2.3.1.257"/>
    </reaction>
</comment>
<evidence type="ECO:0000256" key="3">
    <source>
        <dbReference type="ARBA" id="ARBA00008870"/>
    </source>
</evidence>
<dbReference type="InterPro" id="IPR039949">
    <property type="entry name" value="NAA40"/>
</dbReference>
<keyword evidence="7" id="KW-0808">Transferase</keyword>
<evidence type="ECO:0000256" key="11">
    <source>
        <dbReference type="ARBA" id="ARBA00049524"/>
    </source>
</evidence>
<name>A0A2A2L759_9BILA</name>
<evidence type="ECO:0000256" key="6">
    <source>
        <dbReference type="ARBA" id="ARBA00022490"/>
    </source>
</evidence>
<sequence length="200" mass="23233">MAPADQHKKVVKKAIKMKNPIEQLDCLPRHENRQTNDGEVISFETHWATHLSDSQSLWIFELFRANMFEFYSQSQWGWDPESKRTELFSTTSRYVLAKNEKGEAIGYTHYRFDVDHSSPVVYCYEIQVEEAYQQKGIGTMILQTLEKLAKSTEMEKVMATVFGFNHKSLGFFHKNDYTSDVSCPDENAGLDYLILSKRVI</sequence>
<dbReference type="PANTHER" id="PTHR20531:SF1">
    <property type="entry name" value="N-ALPHA-ACETYLTRANSFERASE 40"/>
    <property type="match status" value="1"/>
</dbReference>
<comment type="similarity">
    <text evidence="3">Belongs to the acetyltransferase family. NAA40 subfamily.</text>
</comment>
<evidence type="ECO:0000256" key="5">
    <source>
        <dbReference type="ARBA" id="ARBA00015043"/>
    </source>
</evidence>
<evidence type="ECO:0000256" key="10">
    <source>
        <dbReference type="ARBA" id="ARBA00047821"/>
    </source>
</evidence>
<dbReference type="CDD" id="cd04301">
    <property type="entry name" value="NAT_SF"/>
    <property type="match status" value="1"/>
</dbReference>
<feature type="domain" description="N-acetyltransferase" evidence="12">
    <location>
        <begin position="57"/>
        <end position="200"/>
    </location>
</feature>
<dbReference type="PANTHER" id="PTHR20531">
    <property type="entry name" value="N-ALPHA-ACETYLTRANSFERASE 40"/>
    <property type="match status" value="1"/>
</dbReference>
<evidence type="ECO:0000256" key="8">
    <source>
        <dbReference type="ARBA" id="ARBA00023242"/>
    </source>
</evidence>
<comment type="catalytic activity">
    <reaction evidence="11">
        <text>N-terminal L-seryl-[histone H4] + acetyl-CoA = N-terminal N(alpha)-acetyl-L-seryl-[histone H4] + CoA + H(+)</text>
        <dbReference type="Rhea" id="RHEA:50596"/>
        <dbReference type="Rhea" id="RHEA-COMP:12740"/>
        <dbReference type="Rhea" id="RHEA-COMP:12743"/>
        <dbReference type="ChEBI" id="CHEBI:15378"/>
        <dbReference type="ChEBI" id="CHEBI:57287"/>
        <dbReference type="ChEBI" id="CHEBI:57288"/>
        <dbReference type="ChEBI" id="CHEBI:64738"/>
        <dbReference type="ChEBI" id="CHEBI:83690"/>
        <dbReference type="EC" id="2.3.1.257"/>
    </reaction>
</comment>
<proteinExistence type="inferred from homology"/>